<evidence type="ECO:0000313" key="3">
    <source>
        <dbReference type="EMBL" id="MDT3405533.1"/>
    </source>
</evidence>
<dbReference type="InterPro" id="IPR017946">
    <property type="entry name" value="PLC-like_Pdiesterase_TIM-brl"/>
</dbReference>
<name>A0ABU3H0I9_9SPHI</name>
<accession>A0ABU3H0I9</accession>
<dbReference type="CDD" id="cd08577">
    <property type="entry name" value="PI-PLCc_GDPD_SF_unchar3"/>
    <property type="match status" value="1"/>
</dbReference>
<dbReference type="SUPFAM" id="SSF51695">
    <property type="entry name" value="PLC-like phosphodiesterases"/>
    <property type="match status" value="1"/>
</dbReference>
<dbReference type="Gene3D" id="3.20.20.190">
    <property type="entry name" value="Phosphatidylinositol (PI) phosphodiesterase"/>
    <property type="match status" value="1"/>
</dbReference>
<proteinExistence type="predicted"/>
<dbReference type="Proteomes" id="UP001258315">
    <property type="component" value="Unassembled WGS sequence"/>
</dbReference>
<comment type="caution">
    <text evidence="3">The sequence shown here is derived from an EMBL/GenBank/DDBJ whole genome shotgun (WGS) entry which is preliminary data.</text>
</comment>
<feature type="coiled-coil region" evidence="2">
    <location>
        <begin position="110"/>
        <end position="137"/>
    </location>
</feature>
<organism evidence="3 4">
    <name type="scientific">Mucilaginibacter terrae</name>
    <dbReference type="NCBI Taxonomy" id="1955052"/>
    <lineage>
        <taxon>Bacteria</taxon>
        <taxon>Pseudomonadati</taxon>
        <taxon>Bacteroidota</taxon>
        <taxon>Sphingobacteriia</taxon>
        <taxon>Sphingobacteriales</taxon>
        <taxon>Sphingobacteriaceae</taxon>
        <taxon>Mucilaginibacter</taxon>
    </lineage>
</organism>
<dbReference type="InterPro" id="IPR051236">
    <property type="entry name" value="HAT_RTT109-like"/>
</dbReference>
<gene>
    <name evidence="3" type="ORF">QE417_004605</name>
</gene>
<dbReference type="PANTHER" id="PTHR31571:SF1">
    <property type="entry name" value="ALTERED INHERITANCE OF MITOCHONDRIA PROTEIN 6"/>
    <property type="match status" value="1"/>
</dbReference>
<dbReference type="InterPro" id="IPR039559">
    <property type="entry name" value="AIM6_PI-PLC-like_dom"/>
</dbReference>
<dbReference type="PANTHER" id="PTHR31571">
    <property type="entry name" value="ALTERED INHERITANCE OF MITOCHONDRIA PROTEIN 6"/>
    <property type="match status" value="1"/>
</dbReference>
<dbReference type="Pfam" id="PF13653">
    <property type="entry name" value="GDPD_2"/>
    <property type="match status" value="1"/>
</dbReference>
<sequence length="271" mass="31162">MHLRLFIIVLILINCLPGFSQSPPLVNGFAHNDYWHDRPLFDALDNGFVNMEADIYLRSNGLVVSHLPPIFGKSRTLENLYLKPLQNCINGDGAGRDCPSYPIMLMIDIKSGAEKTYKELEKLLKKYRSMLSAVEDGQFVQREITVVITGHKPYELLRKQTNRLAFIDEDLTRVHKDTLAINLYQTASCKYSSLVKWNGRGDFPEHEKQRLCHYVMLAHRFGKKVRLWASPEDPVVWNELLQCGVDLINTDKLAELKQFLNTRNMLVTSVK</sequence>
<protein>
    <recommendedName>
        <fullName evidence="1">Altered inheritance of mitochondria protein 6</fullName>
    </recommendedName>
</protein>
<keyword evidence="4" id="KW-1185">Reference proteome</keyword>
<dbReference type="RefSeq" id="WP_311954204.1">
    <property type="nucleotide sequence ID" value="NZ_JAVLVU010000001.1"/>
</dbReference>
<evidence type="ECO:0000256" key="2">
    <source>
        <dbReference type="SAM" id="Coils"/>
    </source>
</evidence>
<dbReference type="EMBL" id="JAVLVU010000001">
    <property type="protein sequence ID" value="MDT3405533.1"/>
    <property type="molecule type" value="Genomic_DNA"/>
</dbReference>
<keyword evidence="2" id="KW-0175">Coiled coil</keyword>
<evidence type="ECO:0000256" key="1">
    <source>
        <dbReference type="ARBA" id="ARBA00014286"/>
    </source>
</evidence>
<reference evidence="4" key="1">
    <citation type="submission" date="2023-07" db="EMBL/GenBank/DDBJ databases">
        <title>Functional and genomic diversity of the sorghum phyllosphere microbiome.</title>
        <authorList>
            <person name="Shade A."/>
        </authorList>
    </citation>
    <scope>NUCLEOTIDE SEQUENCE [LARGE SCALE GENOMIC DNA]</scope>
    <source>
        <strain evidence="4">SORGH_AS_0422</strain>
    </source>
</reference>
<evidence type="ECO:0000313" key="4">
    <source>
        <dbReference type="Proteomes" id="UP001258315"/>
    </source>
</evidence>